<keyword evidence="2" id="KW-1185">Reference proteome</keyword>
<dbReference type="SUPFAM" id="SSF109854">
    <property type="entry name" value="DinB/YfiT-like putative metalloenzymes"/>
    <property type="match status" value="1"/>
</dbReference>
<organism evidence="1 2">
    <name type="scientific">Amycolatopsis iheyensis</name>
    <dbReference type="NCBI Taxonomy" id="2945988"/>
    <lineage>
        <taxon>Bacteria</taxon>
        <taxon>Bacillati</taxon>
        <taxon>Actinomycetota</taxon>
        <taxon>Actinomycetes</taxon>
        <taxon>Pseudonocardiales</taxon>
        <taxon>Pseudonocardiaceae</taxon>
        <taxon>Amycolatopsis</taxon>
    </lineage>
</organism>
<dbReference type="AlphaFoldDB" id="A0A9X2NDR9"/>
<evidence type="ECO:0000313" key="1">
    <source>
        <dbReference type="EMBL" id="MCR6486809.1"/>
    </source>
</evidence>
<evidence type="ECO:0000313" key="2">
    <source>
        <dbReference type="Proteomes" id="UP001144096"/>
    </source>
</evidence>
<dbReference type="Pfam" id="PF04978">
    <property type="entry name" value="MST"/>
    <property type="match status" value="1"/>
</dbReference>
<dbReference type="RefSeq" id="WP_257923379.1">
    <property type="nucleotide sequence ID" value="NZ_JAMXQV010000016.1"/>
</dbReference>
<proteinExistence type="predicted"/>
<name>A0A9X2NDR9_9PSEU</name>
<comment type="caution">
    <text evidence="1">The sequence shown here is derived from an EMBL/GenBank/DDBJ whole genome shotgun (WGS) entry which is preliminary data.</text>
</comment>
<gene>
    <name evidence="1" type="ORF">M8542_28670</name>
</gene>
<dbReference type="Gene3D" id="1.20.120.450">
    <property type="entry name" value="dinb family like domain"/>
    <property type="match status" value="1"/>
</dbReference>
<dbReference type="EMBL" id="JAMXQV010000016">
    <property type="protein sequence ID" value="MCR6486809.1"/>
    <property type="molecule type" value="Genomic_DNA"/>
</dbReference>
<dbReference type="InterPro" id="IPR034660">
    <property type="entry name" value="DinB/YfiT-like"/>
</dbReference>
<accession>A0A9X2NDR9</accession>
<dbReference type="InterPro" id="IPR007061">
    <property type="entry name" value="MST-like"/>
</dbReference>
<reference evidence="1" key="1">
    <citation type="submission" date="2022-06" db="EMBL/GenBank/DDBJ databases">
        <title>Amycolatopsis iheyaensis sp. nov., a new species of the genus Amycolatopsis isolated from soil in Iheya island, Japan.</title>
        <authorList>
            <person name="Ngamcharungchit C."/>
            <person name="Kanto H."/>
            <person name="Take A."/>
            <person name="Intra B."/>
            <person name="Matsumoto A."/>
            <person name="Panbangred W."/>
            <person name="Inahashi Y."/>
        </authorList>
    </citation>
    <scope>NUCLEOTIDE SEQUENCE</scope>
    <source>
        <strain evidence="1">OK19-0408</strain>
    </source>
</reference>
<protein>
    <submittedName>
        <fullName evidence="1">DinB family protein</fullName>
    </submittedName>
</protein>
<sequence>MTERPERPEAPLTGGEREILTSMLDHHRATVAWKAGGLTEAQAREKHVPSELTTIAGLVAHLTLNEWFWFAVVVDGEENTWEAKLEQDPDAEFRIPPGTTLENLLADYAKQCERSREIVAARDFDEQVTHKDETFNVRWVLTHMIEETARHVGHLDLLRELTDGVTGE</sequence>
<dbReference type="Proteomes" id="UP001144096">
    <property type="component" value="Unassembled WGS sequence"/>
</dbReference>